<dbReference type="InterPro" id="IPR014777">
    <property type="entry name" value="4pyrrole_Mease_sub1"/>
</dbReference>
<dbReference type="PANTHER" id="PTHR43467:SF1">
    <property type="entry name" value="PRECORRIN-6A SYNTHASE [DEACETYLATING]"/>
    <property type="match status" value="1"/>
</dbReference>
<keyword evidence="4 7" id="KW-0808">Transferase</keyword>
<dbReference type="Proteomes" id="UP001149140">
    <property type="component" value="Unassembled WGS sequence"/>
</dbReference>
<dbReference type="GO" id="GO:0032259">
    <property type="term" value="P:methylation"/>
    <property type="evidence" value="ECO:0007669"/>
    <property type="project" value="UniProtKB-KW"/>
</dbReference>
<feature type="domain" description="Tetrapyrrole methylase" evidence="6">
    <location>
        <begin position="3"/>
        <end position="206"/>
    </location>
</feature>
<dbReference type="InterPro" id="IPR012797">
    <property type="entry name" value="CobF"/>
</dbReference>
<dbReference type="SUPFAM" id="SSF53790">
    <property type="entry name" value="Tetrapyrrole methylase"/>
    <property type="match status" value="1"/>
</dbReference>
<evidence type="ECO:0000256" key="1">
    <source>
        <dbReference type="ARBA" id="ARBA00004953"/>
    </source>
</evidence>
<dbReference type="PANTHER" id="PTHR43467">
    <property type="entry name" value="COBALT-PRECORRIN-2 C(20)-METHYLTRANSFERASE"/>
    <property type="match status" value="1"/>
</dbReference>
<evidence type="ECO:0000256" key="5">
    <source>
        <dbReference type="ARBA" id="ARBA00022691"/>
    </source>
</evidence>
<keyword evidence="8" id="KW-1185">Reference proteome</keyword>
<dbReference type="NCBIfam" id="TIGR02434">
    <property type="entry name" value="CobF"/>
    <property type="match status" value="1"/>
</dbReference>
<dbReference type="Gene3D" id="3.40.1010.10">
    <property type="entry name" value="Cobalt-precorrin-4 Transmethylase, Domain 1"/>
    <property type="match status" value="1"/>
</dbReference>
<evidence type="ECO:0000256" key="3">
    <source>
        <dbReference type="ARBA" id="ARBA00022603"/>
    </source>
</evidence>
<dbReference type="Gene3D" id="3.30.950.10">
    <property type="entry name" value="Methyltransferase, Cobalt-precorrin-4 Transmethylase, Domain 2"/>
    <property type="match status" value="1"/>
</dbReference>
<gene>
    <name evidence="7" type="primary">cobF</name>
    <name evidence="7" type="ORF">OM076_19730</name>
</gene>
<organism evidence="7 8">
    <name type="scientific">Solirubrobacter ginsenosidimutans</name>
    <dbReference type="NCBI Taxonomy" id="490573"/>
    <lineage>
        <taxon>Bacteria</taxon>
        <taxon>Bacillati</taxon>
        <taxon>Actinomycetota</taxon>
        <taxon>Thermoleophilia</taxon>
        <taxon>Solirubrobacterales</taxon>
        <taxon>Solirubrobacteraceae</taxon>
        <taxon>Solirubrobacter</taxon>
    </lineage>
</organism>
<comment type="caution">
    <text evidence="7">The sequence shown here is derived from an EMBL/GenBank/DDBJ whole genome shotgun (WGS) entry which is preliminary data.</text>
</comment>
<evidence type="ECO:0000256" key="2">
    <source>
        <dbReference type="ARBA" id="ARBA00022573"/>
    </source>
</evidence>
<dbReference type="InterPro" id="IPR000878">
    <property type="entry name" value="4pyrrol_Mease"/>
</dbReference>
<dbReference type="PIRSF" id="PIRSF036525">
    <property type="entry name" value="CobF"/>
    <property type="match status" value="1"/>
</dbReference>
<dbReference type="EC" id="2.1.1.152" evidence="7"/>
<evidence type="ECO:0000259" key="6">
    <source>
        <dbReference type="Pfam" id="PF00590"/>
    </source>
</evidence>
<comment type="pathway">
    <text evidence="1">Cofactor biosynthesis; adenosylcobalamin biosynthesis.</text>
</comment>
<sequence length="232" mass="25602">MEKVLLIGIGAGDPEYVTVQAVNALNTVDVFFVLEKAAEQEDLVALRREIVERYVHEPVRMVAAADPPRGRDVEAWRAERARLVSGLLAEETGVGAFLVWGDPSLYDGMIDILERLGVAYEVIPGISAVSALAARHRLVLNRVAGDVLVTTGRRVAAGLPDDARDVVVMLDSKLAFTALDGEWEIYWGAYLGTPDEILISGRLSEVADEIVRVRAEARTRKGWMFDTYLLRR</sequence>
<evidence type="ECO:0000313" key="7">
    <source>
        <dbReference type="EMBL" id="MDA0162514.1"/>
    </source>
</evidence>
<dbReference type="GO" id="GO:0043819">
    <property type="term" value="F:precorrin-6A synthase (deacetylating) activity"/>
    <property type="evidence" value="ECO:0007669"/>
    <property type="project" value="UniProtKB-EC"/>
</dbReference>
<protein>
    <submittedName>
        <fullName evidence="7">Precorrin-6A synthase (Deacetylating)</fullName>
        <ecNumber evidence="7">2.1.1.152</ecNumber>
    </submittedName>
</protein>
<dbReference type="InterPro" id="IPR014776">
    <property type="entry name" value="4pyrrole_Mease_sub2"/>
</dbReference>
<name>A0A9X3MTR0_9ACTN</name>
<dbReference type="CDD" id="cd11643">
    <property type="entry name" value="Precorrin-6A-synthase"/>
    <property type="match status" value="1"/>
</dbReference>
<dbReference type="GO" id="GO:0009236">
    <property type="term" value="P:cobalamin biosynthetic process"/>
    <property type="evidence" value="ECO:0007669"/>
    <property type="project" value="UniProtKB-KW"/>
</dbReference>
<keyword evidence="2" id="KW-0169">Cobalamin biosynthesis</keyword>
<keyword evidence="5" id="KW-0949">S-adenosyl-L-methionine</keyword>
<reference evidence="7" key="1">
    <citation type="submission" date="2022-10" db="EMBL/GenBank/DDBJ databases">
        <title>The WGS of Solirubrobacter ginsenosidimutans DSM 21036.</title>
        <authorList>
            <person name="Jiang Z."/>
        </authorList>
    </citation>
    <scope>NUCLEOTIDE SEQUENCE</scope>
    <source>
        <strain evidence="7">DSM 21036</strain>
    </source>
</reference>
<accession>A0A9X3MTR0</accession>
<dbReference type="Pfam" id="PF00590">
    <property type="entry name" value="TP_methylase"/>
    <property type="match status" value="1"/>
</dbReference>
<evidence type="ECO:0000313" key="8">
    <source>
        <dbReference type="Proteomes" id="UP001149140"/>
    </source>
</evidence>
<keyword evidence="3 7" id="KW-0489">Methyltransferase</keyword>
<dbReference type="AlphaFoldDB" id="A0A9X3MTR0"/>
<dbReference type="RefSeq" id="WP_270041755.1">
    <property type="nucleotide sequence ID" value="NZ_JAPDOD010000019.1"/>
</dbReference>
<proteinExistence type="predicted"/>
<evidence type="ECO:0000256" key="4">
    <source>
        <dbReference type="ARBA" id="ARBA00022679"/>
    </source>
</evidence>
<dbReference type="EMBL" id="JAPDOD010000019">
    <property type="protein sequence ID" value="MDA0162514.1"/>
    <property type="molecule type" value="Genomic_DNA"/>
</dbReference>
<dbReference type="InterPro" id="IPR035996">
    <property type="entry name" value="4pyrrol_Methylase_sf"/>
</dbReference>